<evidence type="ECO:0000313" key="7">
    <source>
        <dbReference type="EMBL" id="MFD2265340.1"/>
    </source>
</evidence>
<comment type="catalytic activity">
    <reaction evidence="6">
        <text>guanosine(527) in 16S rRNA + S-adenosyl-L-methionine = N(7)-methylguanosine(527) in 16S rRNA + S-adenosyl-L-homocysteine</text>
        <dbReference type="Rhea" id="RHEA:42732"/>
        <dbReference type="Rhea" id="RHEA-COMP:10209"/>
        <dbReference type="Rhea" id="RHEA-COMP:10210"/>
        <dbReference type="ChEBI" id="CHEBI:57856"/>
        <dbReference type="ChEBI" id="CHEBI:59789"/>
        <dbReference type="ChEBI" id="CHEBI:74269"/>
        <dbReference type="ChEBI" id="CHEBI:74480"/>
        <dbReference type="EC" id="2.1.1.170"/>
    </reaction>
</comment>
<evidence type="ECO:0000256" key="2">
    <source>
        <dbReference type="ARBA" id="ARBA00022552"/>
    </source>
</evidence>
<proteinExistence type="inferred from homology"/>
<keyword evidence="1 6" id="KW-0963">Cytoplasm</keyword>
<gene>
    <name evidence="6 7" type="primary">rsmG</name>
    <name evidence="7" type="ORF">ACFSM5_20720</name>
</gene>
<dbReference type="SUPFAM" id="SSF53335">
    <property type="entry name" value="S-adenosyl-L-methionine-dependent methyltransferases"/>
    <property type="match status" value="1"/>
</dbReference>
<dbReference type="EMBL" id="JBHUIP010000016">
    <property type="protein sequence ID" value="MFD2265340.1"/>
    <property type="molecule type" value="Genomic_DNA"/>
</dbReference>
<sequence>MVLPVGPEAVLAVAPGVSRETLDRLTLYAELLEKWQKTVNLVGPKTLPEVWQRHMADSAQLLPLVPANAQRLADFGSGAGFPGLVLAIMTGIETVLVESDVRKSAFLREVARQTGTKATVQNVRIEAARSIGADVISARALAPLEDLLKYARLHLNPGGVGLFPKGESWQDEIAVAAKHHRFTHSVQPSRTAPGAVILTVKDIEHE</sequence>
<evidence type="ECO:0000256" key="4">
    <source>
        <dbReference type="ARBA" id="ARBA00022679"/>
    </source>
</evidence>
<feature type="binding site" evidence="6">
    <location>
        <begin position="125"/>
        <end position="126"/>
    </location>
    <ligand>
        <name>S-adenosyl-L-methionine</name>
        <dbReference type="ChEBI" id="CHEBI:59789"/>
    </ligand>
</feature>
<dbReference type="InterPro" id="IPR003682">
    <property type="entry name" value="rRNA_ssu_MeTfrase_G"/>
</dbReference>
<dbReference type="GO" id="GO:0008168">
    <property type="term" value="F:methyltransferase activity"/>
    <property type="evidence" value="ECO:0007669"/>
    <property type="project" value="UniProtKB-KW"/>
</dbReference>
<evidence type="ECO:0000313" key="8">
    <source>
        <dbReference type="Proteomes" id="UP001597295"/>
    </source>
</evidence>
<feature type="binding site" evidence="6">
    <location>
        <position position="76"/>
    </location>
    <ligand>
        <name>S-adenosyl-L-methionine</name>
        <dbReference type="ChEBI" id="CHEBI:59789"/>
    </ligand>
</feature>
<organism evidence="7 8">
    <name type="scientific">Lacibacterium aquatile</name>
    <dbReference type="NCBI Taxonomy" id="1168082"/>
    <lineage>
        <taxon>Bacteria</taxon>
        <taxon>Pseudomonadati</taxon>
        <taxon>Pseudomonadota</taxon>
        <taxon>Alphaproteobacteria</taxon>
        <taxon>Rhodospirillales</taxon>
        <taxon>Rhodospirillaceae</taxon>
    </lineage>
</organism>
<evidence type="ECO:0000256" key="3">
    <source>
        <dbReference type="ARBA" id="ARBA00022603"/>
    </source>
</evidence>
<dbReference type="Gene3D" id="3.40.50.150">
    <property type="entry name" value="Vaccinia Virus protein VP39"/>
    <property type="match status" value="1"/>
</dbReference>
<dbReference type="EC" id="2.1.1.170" evidence="6"/>
<dbReference type="NCBIfam" id="TIGR00138">
    <property type="entry name" value="rsmG_gidB"/>
    <property type="match status" value="1"/>
</dbReference>
<keyword evidence="5 6" id="KW-0949">S-adenosyl-L-methionine</keyword>
<reference evidence="8" key="1">
    <citation type="journal article" date="2019" name="Int. J. Syst. Evol. Microbiol.">
        <title>The Global Catalogue of Microorganisms (GCM) 10K type strain sequencing project: providing services to taxonomists for standard genome sequencing and annotation.</title>
        <authorList>
            <consortium name="The Broad Institute Genomics Platform"/>
            <consortium name="The Broad Institute Genome Sequencing Center for Infectious Disease"/>
            <person name="Wu L."/>
            <person name="Ma J."/>
        </authorList>
    </citation>
    <scope>NUCLEOTIDE SEQUENCE [LARGE SCALE GENOMIC DNA]</scope>
    <source>
        <strain evidence="8">CGMCC 1.19062</strain>
    </source>
</reference>
<dbReference type="GO" id="GO:0032259">
    <property type="term" value="P:methylation"/>
    <property type="evidence" value="ECO:0007669"/>
    <property type="project" value="UniProtKB-KW"/>
</dbReference>
<keyword evidence="8" id="KW-1185">Reference proteome</keyword>
<comment type="caution">
    <text evidence="7">The sequence shown here is derived from an EMBL/GenBank/DDBJ whole genome shotgun (WGS) entry which is preliminary data.</text>
</comment>
<comment type="function">
    <text evidence="6">Specifically methylates the N7 position of guanine in position 527 of 16S rRNA.</text>
</comment>
<evidence type="ECO:0000256" key="1">
    <source>
        <dbReference type="ARBA" id="ARBA00022490"/>
    </source>
</evidence>
<dbReference type="InterPro" id="IPR029063">
    <property type="entry name" value="SAM-dependent_MTases_sf"/>
</dbReference>
<dbReference type="HAMAP" id="MF_00074">
    <property type="entry name" value="16SrRNA_methyltr_G"/>
    <property type="match status" value="1"/>
</dbReference>
<dbReference type="Pfam" id="PF02527">
    <property type="entry name" value="GidB"/>
    <property type="match status" value="1"/>
</dbReference>
<keyword evidence="2 6" id="KW-0698">rRNA processing</keyword>
<evidence type="ECO:0000256" key="6">
    <source>
        <dbReference type="HAMAP-Rule" id="MF_00074"/>
    </source>
</evidence>
<feature type="binding site" evidence="6">
    <location>
        <position position="139"/>
    </location>
    <ligand>
        <name>S-adenosyl-L-methionine</name>
        <dbReference type="ChEBI" id="CHEBI:59789"/>
    </ligand>
</feature>
<name>A0ABW5DWU3_9PROT</name>
<protein>
    <recommendedName>
        <fullName evidence="6">Ribosomal RNA small subunit methyltransferase G</fullName>
        <ecNumber evidence="6">2.1.1.170</ecNumber>
    </recommendedName>
    <alternativeName>
        <fullName evidence="6">16S rRNA 7-methylguanosine methyltransferase</fullName>
        <shortName evidence="6">16S rRNA m7G methyltransferase</shortName>
    </alternativeName>
</protein>
<comment type="similarity">
    <text evidence="6">Belongs to the methyltransferase superfamily. RNA methyltransferase RsmG family.</text>
</comment>
<dbReference type="PANTHER" id="PTHR31760:SF0">
    <property type="entry name" value="S-ADENOSYL-L-METHIONINE-DEPENDENT METHYLTRANSFERASES SUPERFAMILY PROTEIN"/>
    <property type="match status" value="1"/>
</dbReference>
<keyword evidence="4 6" id="KW-0808">Transferase</keyword>
<keyword evidence="3 6" id="KW-0489">Methyltransferase</keyword>
<dbReference type="Proteomes" id="UP001597295">
    <property type="component" value="Unassembled WGS sequence"/>
</dbReference>
<comment type="caution">
    <text evidence="6">Lacks conserved residue(s) required for the propagation of feature annotation.</text>
</comment>
<feature type="binding site" evidence="6">
    <location>
        <position position="81"/>
    </location>
    <ligand>
        <name>S-adenosyl-L-methionine</name>
        <dbReference type="ChEBI" id="CHEBI:59789"/>
    </ligand>
</feature>
<accession>A0ABW5DWU3</accession>
<comment type="subcellular location">
    <subcellularLocation>
        <location evidence="6">Cytoplasm</location>
    </subcellularLocation>
</comment>
<dbReference type="RefSeq" id="WP_379879093.1">
    <property type="nucleotide sequence ID" value="NZ_JBHUIP010000016.1"/>
</dbReference>
<dbReference type="PIRSF" id="PIRSF003078">
    <property type="entry name" value="GidB"/>
    <property type="match status" value="1"/>
</dbReference>
<dbReference type="PANTHER" id="PTHR31760">
    <property type="entry name" value="S-ADENOSYL-L-METHIONINE-DEPENDENT METHYLTRANSFERASES SUPERFAMILY PROTEIN"/>
    <property type="match status" value="1"/>
</dbReference>
<evidence type="ECO:0000256" key="5">
    <source>
        <dbReference type="ARBA" id="ARBA00022691"/>
    </source>
</evidence>